<organism evidence="2 3">
    <name type="scientific">Sporotomaculum syntrophicum</name>
    <dbReference type="NCBI Taxonomy" id="182264"/>
    <lineage>
        <taxon>Bacteria</taxon>
        <taxon>Bacillati</taxon>
        <taxon>Bacillota</taxon>
        <taxon>Clostridia</taxon>
        <taxon>Eubacteriales</taxon>
        <taxon>Desulfallaceae</taxon>
        <taxon>Sporotomaculum</taxon>
    </lineage>
</organism>
<dbReference type="PROSITE" id="PS51736">
    <property type="entry name" value="RECOMBINASES_3"/>
    <property type="match status" value="1"/>
</dbReference>
<dbReference type="AlphaFoldDB" id="A0A9D2WP01"/>
<reference evidence="2" key="1">
    <citation type="submission" date="2016-02" db="EMBL/GenBank/DDBJ databases">
        <title>Draft Genome Sequence of Sporotomaculum syntrophicum Strain FB, a Syntrophic Benzoate Degrader.</title>
        <authorList>
            <person name="Nobu M.K."/>
            <person name="Narihiro T."/>
            <person name="Qiu Y.-L."/>
            <person name="Ohashi A."/>
            <person name="Liu W.-T."/>
            <person name="Yuji S."/>
        </authorList>
    </citation>
    <scope>NUCLEOTIDE SEQUENCE</scope>
    <source>
        <strain evidence="2">FB</strain>
    </source>
</reference>
<dbReference type="SUPFAM" id="SSF53041">
    <property type="entry name" value="Resolvase-like"/>
    <property type="match status" value="1"/>
</dbReference>
<evidence type="ECO:0000259" key="1">
    <source>
        <dbReference type="PROSITE" id="PS51736"/>
    </source>
</evidence>
<dbReference type="Proteomes" id="UP000798488">
    <property type="component" value="Unassembled WGS sequence"/>
</dbReference>
<proteinExistence type="predicted"/>
<dbReference type="EMBL" id="LSRS01000003">
    <property type="protein sequence ID" value="KAF1084977.1"/>
    <property type="molecule type" value="Genomic_DNA"/>
</dbReference>
<dbReference type="InterPro" id="IPR006119">
    <property type="entry name" value="Resolv_N"/>
</dbReference>
<comment type="caution">
    <text evidence="2">The sequence shown here is derived from an EMBL/GenBank/DDBJ whole genome shotgun (WGS) entry which is preliminary data.</text>
</comment>
<protein>
    <recommendedName>
        <fullName evidence="1">Resolvase/invertase-type recombinase catalytic domain-containing protein</fullName>
    </recommendedName>
</protein>
<evidence type="ECO:0000313" key="2">
    <source>
        <dbReference type="EMBL" id="KAF1084977.1"/>
    </source>
</evidence>
<dbReference type="Gene3D" id="3.40.50.1390">
    <property type="entry name" value="Resolvase, N-terminal catalytic domain"/>
    <property type="match status" value="1"/>
</dbReference>
<keyword evidence="3" id="KW-1185">Reference proteome</keyword>
<accession>A0A9D2WP01</accession>
<dbReference type="Pfam" id="PF00239">
    <property type="entry name" value="Resolvase"/>
    <property type="match status" value="1"/>
</dbReference>
<name>A0A9D2WP01_9FIRM</name>
<dbReference type="GO" id="GO:0000150">
    <property type="term" value="F:DNA strand exchange activity"/>
    <property type="evidence" value="ECO:0007669"/>
    <property type="project" value="InterPro"/>
</dbReference>
<feature type="domain" description="Resolvase/invertase-type recombinase catalytic" evidence="1">
    <location>
        <begin position="5"/>
        <end position="53"/>
    </location>
</feature>
<sequence>MKIIRIVIYARYSSDNQRHESIIAQIRACKDYAEKRGYIVVVIYINEAFKGTP</sequence>
<dbReference type="GO" id="GO:0003677">
    <property type="term" value="F:DNA binding"/>
    <property type="evidence" value="ECO:0007669"/>
    <property type="project" value="InterPro"/>
</dbReference>
<dbReference type="InterPro" id="IPR036162">
    <property type="entry name" value="Resolvase-like_N_sf"/>
</dbReference>
<evidence type="ECO:0000313" key="3">
    <source>
        <dbReference type="Proteomes" id="UP000798488"/>
    </source>
</evidence>
<gene>
    <name evidence="2" type="ORF">SPSYN_01113</name>
</gene>